<dbReference type="EMBL" id="JADKNH010000005">
    <property type="protein sequence ID" value="MBF4693307.1"/>
    <property type="molecule type" value="Genomic_DNA"/>
</dbReference>
<proteinExistence type="predicted"/>
<sequence>MQIPSDFINFNTVKSDDIPEIQLYMDQVLDFFETKLGANKRTDQEPIFTKTMINNYVKANVVPSPVKKKYAKEAIMDLIMVYAFKQVLSLQDTKSLIKALNQIEAEPYNHFISTEEAILSALKADYIGNEIDSDETLIAQIVALTLEASIKKRLAEKLLDQLSNSDSK</sequence>
<organism evidence="1 2">
    <name type="scientific">Fusibacter ferrireducens</name>
    <dbReference type="NCBI Taxonomy" id="2785058"/>
    <lineage>
        <taxon>Bacteria</taxon>
        <taxon>Bacillati</taxon>
        <taxon>Bacillota</taxon>
        <taxon>Clostridia</taxon>
        <taxon>Eubacteriales</taxon>
        <taxon>Eubacteriales Family XII. Incertae Sedis</taxon>
        <taxon>Fusibacter</taxon>
    </lineage>
</organism>
<dbReference type="InterPro" id="IPR014975">
    <property type="entry name" value="DUF1836"/>
</dbReference>
<dbReference type="Proteomes" id="UP000614200">
    <property type="component" value="Unassembled WGS sequence"/>
</dbReference>
<comment type="caution">
    <text evidence="1">The sequence shown here is derived from an EMBL/GenBank/DDBJ whole genome shotgun (WGS) entry which is preliminary data.</text>
</comment>
<dbReference type="Pfam" id="PF08876">
    <property type="entry name" value="DUF1836"/>
    <property type="match status" value="1"/>
</dbReference>
<evidence type="ECO:0000313" key="1">
    <source>
        <dbReference type="EMBL" id="MBF4693307.1"/>
    </source>
</evidence>
<reference evidence="1 2" key="1">
    <citation type="submission" date="2020-11" db="EMBL/GenBank/DDBJ databases">
        <title>Fusibacter basophilias sp. nov.</title>
        <authorList>
            <person name="Qiu D."/>
        </authorList>
    </citation>
    <scope>NUCLEOTIDE SEQUENCE [LARGE SCALE GENOMIC DNA]</scope>
    <source>
        <strain evidence="1 2">Q10-2</strain>
    </source>
</reference>
<protein>
    <submittedName>
        <fullName evidence="1">DUF1836 domain-containing protein</fullName>
    </submittedName>
</protein>
<dbReference type="PANTHER" id="PTHR40056:SF1">
    <property type="entry name" value="DUF1836 DOMAIN-CONTAINING PROTEIN"/>
    <property type="match status" value="1"/>
</dbReference>
<name>A0ABR9ZS71_9FIRM</name>
<evidence type="ECO:0000313" key="2">
    <source>
        <dbReference type="Proteomes" id="UP000614200"/>
    </source>
</evidence>
<dbReference type="PANTHER" id="PTHR40056">
    <property type="entry name" value="HYPOTHETICAL CYTOSOLIC PROTEIN"/>
    <property type="match status" value="1"/>
</dbReference>
<keyword evidence="2" id="KW-1185">Reference proteome</keyword>
<gene>
    <name evidence="1" type="ORF">ISU02_09255</name>
</gene>
<dbReference type="RefSeq" id="WP_194701549.1">
    <property type="nucleotide sequence ID" value="NZ_JADKNH010000005.1"/>
</dbReference>
<accession>A0ABR9ZS71</accession>